<dbReference type="Proteomes" id="UP000542776">
    <property type="component" value="Unassembled WGS sequence"/>
</dbReference>
<feature type="transmembrane region" description="Helical" evidence="1">
    <location>
        <begin position="26"/>
        <end position="46"/>
    </location>
</feature>
<protein>
    <submittedName>
        <fullName evidence="2">Cobalt transporter subunit CbtB</fullName>
    </submittedName>
</protein>
<keyword evidence="3" id="KW-1185">Reference proteome</keyword>
<dbReference type="Pfam" id="PF09489">
    <property type="entry name" value="CbtB"/>
    <property type="match status" value="1"/>
</dbReference>
<dbReference type="RefSeq" id="WP_183201213.1">
    <property type="nucleotide sequence ID" value="NZ_JACIEK010000011.1"/>
</dbReference>
<keyword evidence="1" id="KW-0472">Membrane</keyword>
<gene>
    <name evidence="2" type="ORF">GGR04_003538</name>
</gene>
<keyword evidence="1" id="KW-1133">Transmembrane helix</keyword>
<evidence type="ECO:0000313" key="3">
    <source>
        <dbReference type="Proteomes" id="UP000542776"/>
    </source>
</evidence>
<dbReference type="EMBL" id="JACIEK010000011">
    <property type="protein sequence ID" value="MBB3999668.1"/>
    <property type="molecule type" value="Genomic_DNA"/>
</dbReference>
<reference evidence="2 3" key="1">
    <citation type="submission" date="2020-08" db="EMBL/GenBank/DDBJ databases">
        <title>Genomic Encyclopedia of Type Strains, Phase IV (KMG-IV): sequencing the most valuable type-strain genomes for metagenomic binning, comparative biology and taxonomic classification.</title>
        <authorList>
            <person name="Goeker M."/>
        </authorList>
    </citation>
    <scope>NUCLEOTIDE SEQUENCE [LARGE SCALE GENOMIC DNA]</scope>
    <source>
        <strain evidence="2 3">DSM 102238</strain>
    </source>
</reference>
<evidence type="ECO:0000256" key="1">
    <source>
        <dbReference type="SAM" id="Phobius"/>
    </source>
</evidence>
<comment type="caution">
    <text evidence="2">The sequence shown here is derived from an EMBL/GenBank/DDBJ whole genome shotgun (WGS) entry which is preliminary data.</text>
</comment>
<organism evidence="2 3">
    <name type="scientific">Aureimonas pseudogalii</name>
    <dbReference type="NCBI Taxonomy" id="1744844"/>
    <lineage>
        <taxon>Bacteria</taxon>
        <taxon>Pseudomonadati</taxon>
        <taxon>Pseudomonadota</taxon>
        <taxon>Alphaproteobacteria</taxon>
        <taxon>Hyphomicrobiales</taxon>
        <taxon>Aurantimonadaceae</taxon>
        <taxon>Aureimonas</taxon>
    </lineage>
</organism>
<name>A0A7W6H749_9HYPH</name>
<dbReference type="InterPro" id="IPR012667">
    <property type="entry name" value="CbtB_put"/>
</dbReference>
<proteinExistence type="predicted"/>
<sequence length="67" mass="6826">MNATRPTAVSPDALSSPSDTSLSTRLLGAATAFALGAFFVWGAGFAGAETLHDTAHDARHAMGLPCH</sequence>
<dbReference type="AlphaFoldDB" id="A0A7W6H749"/>
<keyword evidence="1" id="KW-0812">Transmembrane</keyword>
<accession>A0A7W6H749</accession>
<evidence type="ECO:0000313" key="2">
    <source>
        <dbReference type="EMBL" id="MBB3999668.1"/>
    </source>
</evidence>